<dbReference type="Proteomes" id="UP000703315">
    <property type="component" value="Unassembled WGS sequence"/>
</dbReference>
<dbReference type="RefSeq" id="WP_303904358.1">
    <property type="nucleotide sequence ID" value="NZ_DYXC01000072.1"/>
</dbReference>
<reference evidence="4" key="2">
    <citation type="submission" date="2021-09" db="EMBL/GenBank/DDBJ databases">
        <authorList>
            <person name="Gilroy R."/>
        </authorList>
    </citation>
    <scope>NUCLEOTIDE SEQUENCE</scope>
    <source>
        <strain evidence="4">ChiHjej13B12-14962</strain>
    </source>
</reference>
<feature type="domain" description="Protein YjdM N-terminal" evidence="3">
    <location>
        <begin position="4"/>
        <end position="33"/>
    </location>
</feature>
<dbReference type="AlphaFoldDB" id="A0A921K7N2"/>
<dbReference type="NCBIfam" id="TIGR00686">
    <property type="entry name" value="phnA"/>
    <property type="match status" value="1"/>
</dbReference>
<dbReference type="PANTHER" id="PTHR30305:SF3">
    <property type="entry name" value="PROTEIN YJDM"/>
    <property type="match status" value="1"/>
</dbReference>
<evidence type="ECO:0000313" key="4">
    <source>
        <dbReference type="EMBL" id="HJF14331.1"/>
    </source>
</evidence>
<organism evidence="4 5">
    <name type="scientific">Enteractinococcus helveticum</name>
    <dbReference type="NCBI Taxonomy" id="1837282"/>
    <lineage>
        <taxon>Bacteria</taxon>
        <taxon>Bacillati</taxon>
        <taxon>Actinomycetota</taxon>
        <taxon>Actinomycetes</taxon>
        <taxon>Micrococcales</taxon>
        <taxon>Micrococcaceae</taxon>
    </lineage>
</organism>
<dbReference type="EMBL" id="DYXC01000072">
    <property type="protein sequence ID" value="HJF14331.1"/>
    <property type="molecule type" value="Genomic_DNA"/>
</dbReference>
<dbReference type="Pfam" id="PF03831">
    <property type="entry name" value="YjdM"/>
    <property type="match status" value="1"/>
</dbReference>
<sequence>MSDQLPACPECAEEYTYESGALLVCPMCGHEWSRELSDEPETATPVIRDAVGNPLADGDTVTVVKDLKVKGSGGVIKVGTKVSEIRLLEDGVDGHDIDARVPGFGHMQLKSSVVKKA</sequence>
<name>A0A921K7N2_9MICC</name>
<dbReference type="Gene3D" id="2.20.25.10">
    <property type="match status" value="1"/>
</dbReference>
<accession>A0A921K7N2</accession>
<dbReference type="SUPFAM" id="SSF82057">
    <property type="entry name" value="Prokaryotic SH3-related domain"/>
    <property type="match status" value="1"/>
</dbReference>
<comment type="caution">
    <text evidence="4">The sequence shown here is derived from an EMBL/GenBank/DDBJ whole genome shotgun (WGS) entry which is preliminary data.</text>
</comment>
<gene>
    <name evidence="4" type="ORF">K8V32_05925</name>
</gene>
<evidence type="ECO:0000259" key="2">
    <source>
        <dbReference type="Pfam" id="PF03831"/>
    </source>
</evidence>
<dbReference type="InterPro" id="IPR013988">
    <property type="entry name" value="YjdM_C"/>
</dbReference>
<feature type="domain" description="Protein YjdM C-terminal" evidence="2">
    <location>
        <begin position="47"/>
        <end position="117"/>
    </location>
</feature>
<dbReference type="InterPro" id="IPR013987">
    <property type="entry name" value="YjdM_N"/>
</dbReference>
<dbReference type="SUPFAM" id="SSF57783">
    <property type="entry name" value="Zinc beta-ribbon"/>
    <property type="match status" value="1"/>
</dbReference>
<dbReference type="InterPro" id="IPR004624">
    <property type="entry name" value="YjdM"/>
</dbReference>
<reference evidence="4" key="1">
    <citation type="journal article" date="2021" name="PeerJ">
        <title>Extensive microbial diversity within the chicken gut microbiome revealed by metagenomics and culture.</title>
        <authorList>
            <person name="Gilroy R."/>
            <person name="Ravi A."/>
            <person name="Getino M."/>
            <person name="Pursley I."/>
            <person name="Horton D.L."/>
            <person name="Alikhan N.F."/>
            <person name="Baker D."/>
            <person name="Gharbi K."/>
            <person name="Hall N."/>
            <person name="Watson M."/>
            <person name="Adriaenssens E.M."/>
            <person name="Foster-Nyarko E."/>
            <person name="Jarju S."/>
            <person name="Secka A."/>
            <person name="Antonio M."/>
            <person name="Oren A."/>
            <person name="Chaudhuri R.R."/>
            <person name="La Ragione R."/>
            <person name="Hildebrand F."/>
            <person name="Pallen M.J."/>
        </authorList>
    </citation>
    <scope>NUCLEOTIDE SEQUENCE</scope>
    <source>
        <strain evidence="4">ChiHjej13B12-14962</strain>
    </source>
</reference>
<comment type="similarity">
    <text evidence="1">Belongs to the YjdM family.</text>
</comment>
<evidence type="ECO:0000313" key="5">
    <source>
        <dbReference type="Proteomes" id="UP000703315"/>
    </source>
</evidence>
<dbReference type="Gene3D" id="2.30.30.40">
    <property type="entry name" value="SH3 Domains"/>
    <property type="match status" value="1"/>
</dbReference>
<proteinExistence type="inferred from homology"/>
<protein>
    <submittedName>
        <fullName evidence="4">Alkylphosphonate utilization protein</fullName>
    </submittedName>
</protein>
<evidence type="ECO:0000256" key="1">
    <source>
        <dbReference type="ARBA" id="ARBA00009248"/>
    </source>
</evidence>
<dbReference type="Pfam" id="PF08274">
    <property type="entry name" value="Zn_Ribbon_YjdM"/>
    <property type="match status" value="1"/>
</dbReference>
<evidence type="ECO:0000259" key="3">
    <source>
        <dbReference type="Pfam" id="PF08274"/>
    </source>
</evidence>
<dbReference type="PANTHER" id="PTHR30305">
    <property type="entry name" value="PROTEIN YJDM-RELATED"/>
    <property type="match status" value="1"/>
</dbReference>